<dbReference type="Pfam" id="PF01728">
    <property type="entry name" value="FtsJ"/>
    <property type="match status" value="1"/>
</dbReference>
<dbReference type="PANTHER" id="PTHR10920">
    <property type="entry name" value="RIBOSOMAL RNA METHYLTRANSFERASE"/>
    <property type="match status" value="1"/>
</dbReference>
<evidence type="ECO:0000256" key="6">
    <source>
        <dbReference type="ARBA" id="ARBA00022691"/>
    </source>
</evidence>
<evidence type="ECO:0000256" key="3">
    <source>
        <dbReference type="ARBA" id="ARBA00022552"/>
    </source>
</evidence>
<name>A0A1Q3FGX1_CULTA</name>
<dbReference type="EMBL" id="GFDL01008239">
    <property type="protein sequence ID" value="JAV26806.1"/>
    <property type="molecule type" value="Transcribed_RNA"/>
</dbReference>
<sequence length="239" mass="26820">MFVRRIHSSKLSFSKVVPTNLKGKKKSSQEWLTRQLNDPFVERAKMANYRCRSAFKLLEIDQKYNIIKPGFTVIDCGAAPGSWSQIAVKQSNADGSSPGKPRGTVIGVDLLQIYPIEHATLLGNTDFTRPESQDKIRSLLADKRIDCVLSDMAPNATGVRSLDQENIITLCYSVLRFAILMSSPNASLLMKVWDNGEVPALEKNIQRYYRQVKRIKPRASRADSAENFVLARGFVGVER</sequence>
<keyword evidence="4 12" id="KW-0489">Methyltransferase</keyword>
<keyword evidence="7" id="KW-0809">Transit peptide</keyword>
<proteinExistence type="inferred from homology"/>
<dbReference type="InterPro" id="IPR002877">
    <property type="entry name" value="RNA_MeTrfase_FtsJ_dom"/>
</dbReference>
<keyword evidence="5 12" id="KW-0808">Transferase</keyword>
<evidence type="ECO:0000256" key="2">
    <source>
        <dbReference type="ARBA" id="ARBA00009258"/>
    </source>
</evidence>
<dbReference type="GO" id="GO:0008650">
    <property type="term" value="F:rRNA (uridine-2'-O-)-methyltransferase activity"/>
    <property type="evidence" value="ECO:0007669"/>
    <property type="project" value="TreeGrafter"/>
</dbReference>
<protein>
    <recommendedName>
        <fullName evidence="9">rRNA methyltransferase 2, mitochondrial</fullName>
    </recommendedName>
</protein>
<comment type="subcellular location">
    <subcellularLocation>
        <location evidence="1">Mitochondrion</location>
    </subcellularLocation>
</comment>
<dbReference type="SUPFAM" id="SSF53335">
    <property type="entry name" value="S-adenosyl-L-methionine-dependent methyltransferases"/>
    <property type="match status" value="1"/>
</dbReference>
<dbReference type="PIRSF" id="PIRSF005461">
    <property type="entry name" value="23S_rRNA_mtase"/>
    <property type="match status" value="1"/>
</dbReference>
<evidence type="ECO:0000256" key="4">
    <source>
        <dbReference type="ARBA" id="ARBA00022603"/>
    </source>
</evidence>
<evidence type="ECO:0000256" key="10">
    <source>
        <dbReference type="PIRSR" id="PIRSR005461-1"/>
    </source>
</evidence>
<keyword evidence="6 10" id="KW-0949">S-adenosyl-L-methionine</keyword>
<dbReference type="InterPro" id="IPR015507">
    <property type="entry name" value="rRNA-MeTfrase_E"/>
</dbReference>
<dbReference type="Gene3D" id="3.40.50.150">
    <property type="entry name" value="Vaccinia Virus protein VP39"/>
    <property type="match status" value="1"/>
</dbReference>
<evidence type="ECO:0000256" key="9">
    <source>
        <dbReference type="ARBA" id="ARBA00041184"/>
    </source>
</evidence>
<accession>A0A1Q3FGX1</accession>
<keyword evidence="3" id="KW-0698">rRNA processing</keyword>
<reference evidence="12" key="1">
    <citation type="submission" date="2017-01" db="EMBL/GenBank/DDBJ databases">
        <title>A deep insight into the sialotranscriptome of adult male and female Cluex tarsalis mosquitoes.</title>
        <authorList>
            <person name="Ribeiro J.M."/>
            <person name="Moreira F."/>
            <person name="Bernard K.A."/>
            <person name="Calvo E."/>
        </authorList>
    </citation>
    <scope>NUCLEOTIDE SEQUENCE</scope>
    <source>
        <strain evidence="12">Kern County</strain>
        <tissue evidence="12">Salivary glands</tissue>
    </source>
</reference>
<dbReference type="InterPro" id="IPR050082">
    <property type="entry name" value="RNA_methyltr_RlmE"/>
</dbReference>
<evidence type="ECO:0000256" key="5">
    <source>
        <dbReference type="ARBA" id="ARBA00022679"/>
    </source>
</evidence>
<keyword evidence="8" id="KW-0496">Mitochondrion</keyword>
<evidence type="ECO:0000259" key="11">
    <source>
        <dbReference type="Pfam" id="PF01728"/>
    </source>
</evidence>
<feature type="active site" description="Proton acceptor" evidence="10">
    <location>
        <position position="191"/>
    </location>
</feature>
<evidence type="ECO:0000256" key="7">
    <source>
        <dbReference type="ARBA" id="ARBA00022946"/>
    </source>
</evidence>
<comment type="similarity">
    <text evidence="2">Belongs to the class I-like SAM-binding methyltransferase superfamily. RNA methyltransferase RlmE family.</text>
</comment>
<dbReference type="GO" id="GO:0005759">
    <property type="term" value="C:mitochondrial matrix"/>
    <property type="evidence" value="ECO:0007669"/>
    <property type="project" value="UniProtKB-ARBA"/>
</dbReference>
<dbReference type="InterPro" id="IPR029063">
    <property type="entry name" value="SAM-dependent_MTases_sf"/>
</dbReference>
<dbReference type="FunFam" id="3.40.50.150:FF:000129">
    <property type="entry name" value="Mitochondrial rRNA methyltransferase 2"/>
    <property type="match status" value="1"/>
</dbReference>
<dbReference type="PANTHER" id="PTHR10920:SF18">
    <property type="entry name" value="RRNA METHYLTRANSFERASE 2, MITOCHONDRIAL"/>
    <property type="match status" value="1"/>
</dbReference>
<organism evidence="12">
    <name type="scientific">Culex tarsalis</name>
    <name type="common">Encephalitis mosquito</name>
    <dbReference type="NCBI Taxonomy" id="7177"/>
    <lineage>
        <taxon>Eukaryota</taxon>
        <taxon>Metazoa</taxon>
        <taxon>Ecdysozoa</taxon>
        <taxon>Arthropoda</taxon>
        <taxon>Hexapoda</taxon>
        <taxon>Insecta</taxon>
        <taxon>Pterygota</taxon>
        <taxon>Neoptera</taxon>
        <taxon>Endopterygota</taxon>
        <taxon>Diptera</taxon>
        <taxon>Nematocera</taxon>
        <taxon>Culicoidea</taxon>
        <taxon>Culicidae</taxon>
        <taxon>Culicinae</taxon>
        <taxon>Culicini</taxon>
        <taxon>Culex</taxon>
        <taxon>Culex</taxon>
    </lineage>
</organism>
<dbReference type="GO" id="GO:1902775">
    <property type="term" value="P:mitochondrial large ribosomal subunit assembly"/>
    <property type="evidence" value="ECO:0007669"/>
    <property type="project" value="UniProtKB-ARBA"/>
</dbReference>
<dbReference type="AlphaFoldDB" id="A0A1Q3FGX1"/>
<evidence type="ECO:0000256" key="1">
    <source>
        <dbReference type="ARBA" id="ARBA00004173"/>
    </source>
</evidence>
<feature type="domain" description="Ribosomal RNA methyltransferase FtsJ" evidence="11">
    <location>
        <begin position="49"/>
        <end position="234"/>
    </location>
</feature>
<evidence type="ECO:0000256" key="8">
    <source>
        <dbReference type="ARBA" id="ARBA00023128"/>
    </source>
</evidence>
<evidence type="ECO:0000313" key="12">
    <source>
        <dbReference type="EMBL" id="JAV26806.1"/>
    </source>
</evidence>
<dbReference type="HAMAP" id="MF_01547">
    <property type="entry name" value="RNA_methyltr_E"/>
    <property type="match status" value="1"/>
</dbReference>